<feature type="domain" description="Fatty acid hydroxylase" evidence="15">
    <location>
        <begin position="42"/>
        <end position="183"/>
    </location>
</feature>
<comment type="cofactor">
    <cofactor evidence="1">
        <name>Zn(2+)</name>
        <dbReference type="ChEBI" id="CHEBI:29105"/>
    </cofactor>
</comment>
<dbReference type="AlphaFoldDB" id="A0A1H8D924"/>
<evidence type="ECO:0000256" key="13">
    <source>
        <dbReference type="ARBA" id="ARBA00023160"/>
    </source>
</evidence>
<evidence type="ECO:0000256" key="1">
    <source>
        <dbReference type="ARBA" id="ARBA00001947"/>
    </source>
</evidence>
<keyword evidence="6" id="KW-0256">Endoplasmic reticulum</keyword>
<proteinExistence type="predicted"/>
<dbReference type="GO" id="GO:0006633">
    <property type="term" value="P:fatty acid biosynthetic process"/>
    <property type="evidence" value="ECO:0007669"/>
    <property type="project" value="UniProtKB-KW"/>
</dbReference>
<evidence type="ECO:0000256" key="4">
    <source>
        <dbReference type="ARBA" id="ARBA00022692"/>
    </source>
</evidence>
<evidence type="ECO:0000256" key="6">
    <source>
        <dbReference type="ARBA" id="ARBA00022824"/>
    </source>
</evidence>
<keyword evidence="4 14" id="KW-0812">Transmembrane</keyword>
<dbReference type="Pfam" id="PF04116">
    <property type="entry name" value="FA_hydroxylase"/>
    <property type="match status" value="1"/>
</dbReference>
<keyword evidence="3" id="KW-0444">Lipid biosynthesis</keyword>
<accession>A0A1H8D924</accession>
<evidence type="ECO:0000256" key="5">
    <source>
        <dbReference type="ARBA" id="ARBA00022723"/>
    </source>
</evidence>
<feature type="transmembrane region" description="Helical" evidence="14">
    <location>
        <begin position="12"/>
        <end position="29"/>
    </location>
</feature>
<dbReference type="OrthoDB" id="9784228at2"/>
<dbReference type="GO" id="GO:0016020">
    <property type="term" value="C:membrane"/>
    <property type="evidence" value="ECO:0007669"/>
    <property type="project" value="InterPro"/>
</dbReference>
<keyword evidence="8" id="KW-0862">Zinc</keyword>
<keyword evidence="7" id="KW-0276">Fatty acid metabolism</keyword>
<evidence type="ECO:0000256" key="9">
    <source>
        <dbReference type="ARBA" id="ARBA00022989"/>
    </source>
</evidence>
<evidence type="ECO:0000256" key="12">
    <source>
        <dbReference type="ARBA" id="ARBA00023136"/>
    </source>
</evidence>
<evidence type="ECO:0000256" key="2">
    <source>
        <dbReference type="ARBA" id="ARBA00004477"/>
    </source>
</evidence>
<sequence>MSKYLKEFFSHYDVFILCLFFSAGVVMTVPRVGEGRIWLAAVVGCVLFAVSEYLTHRFFFHLKPPKNRTLLQLLKRLHYDHHEDPDNLKLLFLPVWYTAPQFLLIGTIAFLISGNAYVTISFVTGAMGYQLYYEWKHYVAHRPIKPLTPWGRMLKKYHLLHHFKSEHYWYGVTNPVMDRLLGTMKDEKEAEKSQTARKLL</sequence>
<evidence type="ECO:0000256" key="3">
    <source>
        <dbReference type="ARBA" id="ARBA00022516"/>
    </source>
</evidence>
<comment type="subcellular location">
    <subcellularLocation>
        <location evidence="2">Endoplasmic reticulum membrane</location>
        <topology evidence="2">Multi-pass membrane protein</topology>
    </subcellularLocation>
</comment>
<dbReference type="GO" id="GO:0005506">
    <property type="term" value="F:iron ion binding"/>
    <property type="evidence" value="ECO:0007669"/>
    <property type="project" value="InterPro"/>
</dbReference>
<protein>
    <submittedName>
        <fullName evidence="16">Fatty acid hydroxylase superfamily protein</fullName>
    </submittedName>
</protein>
<evidence type="ECO:0000313" key="17">
    <source>
        <dbReference type="Proteomes" id="UP000199695"/>
    </source>
</evidence>
<keyword evidence="9 14" id="KW-1133">Transmembrane helix</keyword>
<reference evidence="16 17" key="1">
    <citation type="submission" date="2016-10" db="EMBL/GenBank/DDBJ databases">
        <authorList>
            <person name="de Groot N.N."/>
        </authorList>
    </citation>
    <scope>NUCLEOTIDE SEQUENCE [LARGE SCALE GENOMIC DNA]</scope>
    <source>
        <strain evidence="16 17">DSM 46701</strain>
    </source>
</reference>
<keyword evidence="13" id="KW-0275">Fatty acid biosynthesis</keyword>
<keyword evidence="17" id="KW-1185">Reference proteome</keyword>
<keyword evidence="11" id="KW-0443">Lipid metabolism</keyword>
<dbReference type="Proteomes" id="UP000199695">
    <property type="component" value="Unassembled WGS sequence"/>
</dbReference>
<keyword evidence="10" id="KW-0560">Oxidoreductase</keyword>
<dbReference type="PANTHER" id="PTHR12863">
    <property type="entry name" value="FATTY ACID HYDROXYLASE"/>
    <property type="match status" value="1"/>
</dbReference>
<dbReference type="GO" id="GO:0080132">
    <property type="term" value="F:fatty acid 2-hydroxylase activity"/>
    <property type="evidence" value="ECO:0007669"/>
    <property type="project" value="InterPro"/>
</dbReference>
<evidence type="ECO:0000256" key="11">
    <source>
        <dbReference type="ARBA" id="ARBA00023098"/>
    </source>
</evidence>
<dbReference type="EMBL" id="FOCQ01000005">
    <property type="protein sequence ID" value="SEN03722.1"/>
    <property type="molecule type" value="Genomic_DNA"/>
</dbReference>
<dbReference type="InterPro" id="IPR006694">
    <property type="entry name" value="Fatty_acid_hydroxylase"/>
</dbReference>
<evidence type="ECO:0000256" key="10">
    <source>
        <dbReference type="ARBA" id="ARBA00023002"/>
    </source>
</evidence>
<evidence type="ECO:0000259" key="15">
    <source>
        <dbReference type="Pfam" id="PF04116"/>
    </source>
</evidence>
<name>A0A1H8D924_9BACL</name>
<dbReference type="PANTHER" id="PTHR12863:SF1">
    <property type="entry name" value="FATTY ACID 2-HYDROXYLASE"/>
    <property type="match status" value="1"/>
</dbReference>
<dbReference type="STRING" id="1173111.SAMN05444955_10557"/>
<gene>
    <name evidence="16" type="ORF">SAMN05444955_10557</name>
</gene>
<organism evidence="16 17">
    <name type="scientific">Lihuaxuella thermophila</name>
    <dbReference type="NCBI Taxonomy" id="1173111"/>
    <lineage>
        <taxon>Bacteria</taxon>
        <taxon>Bacillati</taxon>
        <taxon>Bacillota</taxon>
        <taxon>Bacilli</taxon>
        <taxon>Bacillales</taxon>
        <taxon>Thermoactinomycetaceae</taxon>
        <taxon>Lihuaxuella</taxon>
    </lineage>
</organism>
<keyword evidence="5" id="KW-0479">Metal-binding</keyword>
<evidence type="ECO:0000256" key="14">
    <source>
        <dbReference type="SAM" id="Phobius"/>
    </source>
</evidence>
<dbReference type="RefSeq" id="WP_089966618.1">
    <property type="nucleotide sequence ID" value="NZ_FOCQ01000005.1"/>
</dbReference>
<keyword evidence="12 14" id="KW-0472">Membrane</keyword>
<evidence type="ECO:0000256" key="7">
    <source>
        <dbReference type="ARBA" id="ARBA00022832"/>
    </source>
</evidence>
<evidence type="ECO:0000313" key="16">
    <source>
        <dbReference type="EMBL" id="SEN03722.1"/>
    </source>
</evidence>
<evidence type="ECO:0000256" key="8">
    <source>
        <dbReference type="ARBA" id="ARBA00022833"/>
    </source>
</evidence>
<dbReference type="InterPro" id="IPR014430">
    <property type="entry name" value="Scs7"/>
</dbReference>
<feature type="transmembrane region" description="Helical" evidence="14">
    <location>
        <begin position="35"/>
        <end position="54"/>
    </location>
</feature>